<accession>A0A413J855</accession>
<evidence type="ECO:0000313" key="3">
    <source>
        <dbReference type="EMBL" id="RGY27568.1"/>
    </source>
</evidence>
<name>A0A413J855_9BACE</name>
<feature type="transmembrane region" description="Helical" evidence="1">
    <location>
        <begin position="238"/>
        <end position="255"/>
    </location>
</feature>
<dbReference type="Proteomes" id="UP000284431">
    <property type="component" value="Unassembled WGS sequence"/>
</dbReference>
<reference evidence="2 5" key="2">
    <citation type="journal article" date="2019" name="Nat. Med.">
        <title>A library of human gut bacterial isolates paired with longitudinal multiomics data enables mechanistic microbiome research.</title>
        <authorList>
            <person name="Poyet M."/>
            <person name="Groussin M."/>
            <person name="Gibbons S.M."/>
            <person name="Avila-Pacheco J."/>
            <person name="Jiang X."/>
            <person name="Kearney S.M."/>
            <person name="Perrotta A.R."/>
            <person name="Berdy B."/>
            <person name="Zhao S."/>
            <person name="Lieberman T.D."/>
            <person name="Swanson P.K."/>
            <person name="Smith M."/>
            <person name="Roesemann S."/>
            <person name="Alexander J.E."/>
            <person name="Rich S.A."/>
            <person name="Livny J."/>
            <person name="Vlamakis H."/>
            <person name="Clish C."/>
            <person name="Bullock K."/>
            <person name="Deik A."/>
            <person name="Scott J."/>
            <person name="Pierce K.A."/>
            <person name="Xavier R.J."/>
            <person name="Alm E.J."/>
        </authorList>
    </citation>
    <scope>NUCLEOTIDE SEQUENCE [LARGE SCALE GENOMIC DNA]</scope>
    <source>
        <strain evidence="2 5">BIOML-A31</strain>
    </source>
</reference>
<dbReference type="GeneID" id="75115689"/>
<dbReference type="EMBL" id="VVYP01000031">
    <property type="protein sequence ID" value="KAA5459461.1"/>
    <property type="molecule type" value="Genomic_DNA"/>
</dbReference>
<evidence type="ECO:0000256" key="1">
    <source>
        <dbReference type="SAM" id="Phobius"/>
    </source>
</evidence>
<feature type="transmembrane region" description="Helical" evidence="1">
    <location>
        <begin position="352"/>
        <end position="368"/>
    </location>
</feature>
<evidence type="ECO:0000313" key="2">
    <source>
        <dbReference type="EMBL" id="KAA5459461.1"/>
    </source>
</evidence>
<keyword evidence="1" id="KW-0472">Membrane</keyword>
<feature type="transmembrane region" description="Helical" evidence="1">
    <location>
        <begin position="14"/>
        <end position="32"/>
    </location>
</feature>
<comment type="caution">
    <text evidence="3">The sequence shown here is derived from an EMBL/GenBank/DDBJ whole genome shotgun (WGS) entry which is preliminary data.</text>
</comment>
<reference evidence="3 4" key="1">
    <citation type="submission" date="2018-08" db="EMBL/GenBank/DDBJ databases">
        <title>A genome reference for cultivated species of the human gut microbiota.</title>
        <authorList>
            <person name="Zou Y."/>
            <person name="Xue W."/>
            <person name="Luo G."/>
        </authorList>
    </citation>
    <scope>NUCLEOTIDE SEQUENCE [LARGE SCALE GENOMIC DNA]</scope>
    <source>
        <strain evidence="3 4">OF02-6LB</strain>
    </source>
</reference>
<dbReference type="RefSeq" id="WP_032838553.1">
    <property type="nucleotide sequence ID" value="NZ_CABMOQ010000022.1"/>
</dbReference>
<feature type="transmembrane region" description="Helical" evidence="1">
    <location>
        <begin position="325"/>
        <end position="345"/>
    </location>
</feature>
<feature type="transmembrane region" description="Helical" evidence="1">
    <location>
        <begin position="89"/>
        <end position="107"/>
    </location>
</feature>
<gene>
    <name evidence="3" type="ORF">DXA49_05840</name>
    <name evidence="2" type="ORF">F2Y36_19505</name>
</gene>
<dbReference type="EMBL" id="QSCS01000007">
    <property type="protein sequence ID" value="RGY27568.1"/>
    <property type="molecule type" value="Genomic_DNA"/>
</dbReference>
<dbReference type="Proteomes" id="UP000475905">
    <property type="component" value="Unassembled WGS sequence"/>
</dbReference>
<feature type="transmembrane region" description="Helical" evidence="1">
    <location>
        <begin position="64"/>
        <end position="83"/>
    </location>
</feature>
<keyword evidence="1" id="KW-1133">Transmembrane helix</keyword>
<feature type="transmembrane region" description="Helical" evidence="1">
    <location>
        <begin position="119"/>
        <end position="142"/>
    </location>
</feature>
<organism evidence="3 4">
    <name type="scientific">Bacteroides caccae</name>
    <dbReference type="NCBI Taxonomy" id="47678"/>
    <lineage>
        <taxon>Bacteria</taxon>
        <taxon>Pseudomonadati</taxon>
        <taxon>Bacteroidota</taxon>
        <taxon>Bacteroidia</taxon>
        <taxon>Bacteroidales</taxon>
        <taxon>Bacteroidaceae</taxon>
        <taxon>Bacteroides</taxon>
    </lineage>
</organism>
<dbReference type="AlphaFoldDB" id="A0A413J855"/>
<evidence type="ECO:0008006" key="6">
    <source>
        <dbReference type="Google" id="ProtNLM"/>
    </source>
</evidence>
<protein>
    <recommendedName>
        <fullName evidence="6">O-antigen ligase domain-containing protein</fullName>
    </recommendedName>
</protein>
<proteinExistence type="predicted"/>
<feature type="transmembrane region" description="Helical" evidence="1">
    <location>
        <begin position="374"/>
        <end position="394"/>
    </location>
</feature>
<feature type="transmembrane region" description="Helical" evidence="1">
    <location>
        <begin position="205"/>
        <end position="231"/>
    </location>
</feature>
<evidence type="ECO:0000313" key="4">
    <source>
        <dbReference type="Proteomes" id="UP000284431"/>
    </source>
</evidence>
<sequence>MLNKEMRVFSVQKASWIAAVMLFLFIPPYFMWGLLSNNVFRIIFTILECGIFYHFRDKADTRDMGLKFLFIGTLLYYILGGIINEQSNLFGVIARFTTMLLITIPFMKREFSRLVYEDFLNIYVVFISISLSVYICAQLGYISPIGQITIEQHDRVYTVYPLLVLDKGVDILRFYGPFNEPGVVGTLGAVLLCTQKFNFKDWRTLIILLAGVLSMSLFFFALVIGYGVVYLVFLRKKYLIAVLFTVCFTLFYVQTKEDPVLYNTLWQRFEWDETNHKFKGDNRKNDAVDKFYDELKKKPAFWFGSPKSEVERFWKLVGETSSYKVIVLNSGMIFLILYLLFFVILAKKHKTNNKAFILFILVLVANTYQRPDIYSIVMIFIYSYFARWGLDNLIEDKNKLKRKSV</sequence>
<keyword evidence="1" id="KW-0812">Transmembrane</keyword>
<evidence type="ECO:0000313" key="5">
    <source>
        <dbReference type="Proteomes" id="UP000475905"/>
    </source>
</evidence>